<dbReference type="GeneID" id="54328975"/>
<dbReference type="RefSeq" id="XP_033426940.1">
    <property type="nucleotide sequence ID" value="XM_033570908.1"/>
</dbReference>
<comment type="caution">
    <text evidence="1">The sequence shown here is derived from an EMBL/GenBank/DDBJ whole genome shotgun (WGS) entry which is preliminary data.</text>
</comment>
<organism evidence="1 2">
    <name type="scientific">Aspergillus tanneri</name>
    <dbReference type="NCBI Taxonomy" id="1220188"/>
    <lineage>
        <taxon>Eukaryota</taxon>
        <taxon>Fungi</taxon>
        <taxon>Dikarya</taxon>
        <taxon>Ascomycota</taxon>
        <taxon>Pezizomycotina</taxon>
        <taxon>Eurotiomycetes</taxon>
        <taxon>Eurotiomycetidae</taxon>
        <taxon>Eurotiales</taxon>
        <taxon>Aspergillaceae</taxon>
        <taxon>Aspergillus</taxon>
        <taxon>Aspergillus subgen. Circumdati</taxon>
    </lineage>
</organism>
<dbReference type="EMBL" id="QUQM01000004">
    <property type="protein sequence ID" value="KAA8647579.1"/>
    <property type="molecule type" value="Genomic_DNA"/>
</dbReference>
<evidence type="ECO:0000313" key="1">
    <source>
        <dbReference type="EMBL" id="KAA8647579.1"/>
    </source>
</evidence>
<protein>
    <submittedName>
        <fullName evidence="1">Uncharacterized protein</fullName>
    </submittedName>
</protein>
<sequence length="157" mass="17491">MSKRVQIVSRVSLWGYDASEIGEPGAGEVEGEGQFFDDLLPLGADTGVRDEQQLGGKIGMNLDDNFRWKKRSNHNYVSRCKECVFQPDVVLEAVVVVEAETVVEIAILIELPVNGGRIEVAVALEIKSVELHTYTVDHIHGVTRSKKKRDEQKNRST</sequence>
<proteinExistence type="predicted"/>
<dbReference type="AlphaFoldDB" id="A0A5M9MSM2"/>
<name>A0A5M9MSM2_9EURO</name>
<accession>A0A5M9MSM2</accession>
<gene>
    <name evidence="1" type="ORF">ATNIH1004_006273</name>
</gene>
<evidence type="ECO:0000313" key="2">
    <source>
        <dbReference type="Proteomes" id="UP000324241"/>
    </source>
</evidence>
<dbReference type="Proteomes" id="UP000324241">
    <property type="component" value="Unassembled WGS sequence"/>
</dbReference>
<reference evidence="1 2" key="1">
    <citation type="submission" date="2019-08" db="EMBL/GenBank/DDBJ databases">
        <title>The genome sequence of a newly discovered highly antifungal drug resistant Aspergillus species, Aspergillus tanneri NIH 1004.</title>
        <authorList>
            <person name="Mounaud S."/>
            <person name="Singh I."/>
            <person name="Joardar V."/>
            <person name="Pakala S."/>
            <person name="Pakala S."/>
            <person name="Venepally P."/>
            <person name="Chung J.K."/>
            <person name="Losada L."/>
            <person name="Nierman W.C."/>
        </authorList>
    </citation>
    <scope>NUCLEOTIDE SEQUENCE [LARGE SCALE GENOMIC DNA]</scope>
    <source>
        <strain evidence="1 2">NIH1004</strain>
    </source>
</reference>
<dbReference type="VEuPathDB" id="FungiDB:EYZ11_007845"/>